<dbReference type="EMBL" id="QXGB01006241">
    <property type="protein sequence ID" value="KAE9161210.1"/>
    <property type="molecule type" value="Genomic_DNA"/>
</dbReference>
<comment type="caution">
    <text evidence="2">The sequence shown here is derived from an EMBL/GenBank/DDBJ whole genome shotgun (WGS) entry which is preliminary data.</text>
</comment>
<feature type="non-terminal residue" evidence="2">
    <location>
        <position position="121"/>
    </location>
</feature>
<feature type="compositionally biased region" description="Basic residues" evidence="1">
    <location>
        <begin position="40"/>
        <end position="54"/>
    </location>
</feature>
<feature type="region of interest" description="Disordered" evidence="1">
    <location>
        <begin position="13"/>
        <end position="90"/>
    </location>
</feature>
<feature type="compositionally biased region" description="Acidic residues" evidence="1">
    <location>
        <begin position="59"/>
        <end position="74"/>
    </location>
</feature>
<dbReference type="Proteomes" id="UP000433483">
    <property type="component" value="Unassembled WGS sequence"/>
</dbReference>
<reference evidence="2 3" key="1">
    <citation type="submission" date="2018-08" db="EMBL/GenBank/DDBJ databases">
        <title>Genomic investigation of the strawberry pathogen Phytophthora fragariae indicates pathogenicity is determined by transcriptional variation in three key races.</title>
        <authorList>
            <person name="Adams T.M."/>
            <person name="Armitage A.D."/>
            <person name="Sobczyk M.K."/>
            <person name="Bates H.J."/>
            <person name="Dunwell J.M."/>
            <person name="Nellist C.F."/>
            <person name="Harrison R.J."/>
        </authorList>
    </citation>
    <scope>NUCLEOTIDE SEQUENCE [LARGE SCALE GENOMIC DNA]</scope>
    <source>
        <strain evidence="2 3">NOV-27</strain>
    </source>
</reference>
<accession>A0A6A3V565</accession>
<name>A0A6A3V565_9STRA</name>
<dbReference type="AlphaFoldDB" id="A0A6A3V565"/>
<evidence type="ECO:0000256" key="1">
    <source>
        <dbReference type="SAM" id="MobiDB-lite"/>
    </source>
</evidence>
<evidence type="ECO:0000313" key="2">
    <source>
        <dbReference type="EMBL" id="KAE9161210.1"/>
    </source>
</evidence>
<keyword evidence="3" id="KW-1185">Reference proteome</keyword>
<organism evidence="2 3">
    <name type="scientific">Phytophthora fragariae</name>
    <dbReference type="NCBI Taxonomy" id="53985"/>
    <lineage>
        <taxon>Eukaryota</taxon>
        <taxon>Sar</taxon>
        <taxon>Stramenopiles</taxon>
        <taxon>Oomycota</taxon>
        <taxon>Peronosporomycetes</taxon>
        <taxon>Peronosporales</taxon>
        <taxon>Peronosporaceae</taxon>
        <taxon>Phytophthora</taxon>
    </lineage>
</organism>
<proteinExistence type="predicted"/>
<protein>
    <submittedName>
        <fullName evidence="2">Uncharacterized protein</fullName>
    </submittedName>
</protein>
<gene>
    <name evidence="2" type="ORF">PF005_g31335</name>
</gene>
<sequence>MRIFEVYRCNKATERKEHVADSSQISETPKVPESGDPAVKSKKKRPRKKSKKRTVTAEDAAEVEGAGADEEQLPAEEVQPTRMRTRYMGKKHVSVGSVSAVMLKDPKNFREVMRDPRAEKW</sequence>
<evidence type="ECO:0000313" key="3">
    <source>
        <dbReference type="Proteomes" id="UP000433483"/>
    </source>
</evidence>